<dbReference type="FunFam" id="3.30.70.330:FF:000024">
    <property type="entry name" value="Heterogeneous nuclear ribonucleoprotein q isoform"/>
    <property type="match status" value="1"/>
</dbReference>
<dbReference type="GO" id="GO:0008380">
    <property type="term" value="P:RNA splicing"/>
    <property type="evidence" value="ECO:0007669"/>
    <property type="project" value="UniProtKB-KW"/>
</dbReference>
<dbReference type="Pfam" id="PF18360">
    <property type="entry name" value="hnRNP_Q_AcD"/>
    <property type="match status" value="1"/>
</dbReference>
<comment type="subcellular location">
    <subcellularLocation>
        <location evidence="2">Cytoplasm</location>
    </subcellularLocation>
    <subcellularLocation>
        <location evidence="1">Microsome</location>
    </subcellularLocation>
    <subcellularLocation>
        <location evidence="3">Nucleus</location>
        <location evidence="3">Nucleoplasm</location>
    </subcellularLocation>
</comment>
<feature type="compositionally biased region" description="Polar residues" evidence="18">
    <location>
        <begin position="1"/>
        <end position="11"/>
    </location>
</feature>
<dbReference type="PANTHER" id="PTHR21245">
    <property type="entry name" value="HETEROGENEOUS NUCLEAR RIBONUCLEOPROTEIN"/>
    <property type="match status" value="1"/>
</dbReference>
<gene>
    <name evidence="20" type="ORF">DNTS_008395</name>
</gene>
<evidence type="ECO:0000256" key="11">
    <source>
        <dbReference type="ARBA" id="ARBA00022848"/>
    </source>
</evidence>
<dbReference type="InterPro" id="IPR012677">
    <property type="entry name" value="Nucleotide-bd_a/b_plait_sf"/>
</dbReference>
<feature type="compositionally biased region" description="Polar residues" evidence="18">
    <location>
        <begin position="553"/>
        <end position="568"/>
    </location>
</feature>
<evidence type="ECO:0000256" key="15">
    <source>
        <dbReference type="ARBA" id="ARBA00023242"/>
    </source>
</evidence>
<feature type="domain" description="RRM" evidence="19">
    <location>
        <begin position="163"/>
        <end position="242"/>
    </location>
</feature>
<dbReference type="Proteomes" id="UP000316079">
    <property type="component" value="Unassembled WGS sequence"/>
</dbReference>
<evidence type="ECO:0000256" key="4">
    <source>
        <dbReference type="ARBA" id="ARBA00022490"/>
    </source>
</evidence>
<feature type="region of interest" description="Disordered" evidence="18">
    <location>
        <begin position="491"/>
        <end position="576"/>
    </location>
</feature>
<evidence type="ECO:0000256" key="8">
    <source>
        <dbReference type="ARBA" id="ARBA00022737"/>
    </source>
</evidence>
<dbReference type="CDD" id="cd12250">
    <property type="entry name" value="RRM2_hnRNPR_like"/>
    <property type="match status" value="1"/>
</dbReference>
<dbReference type="CDD" id="cd12494">
    <property type="entry name" value="RRM3_hnRNPR"/>
    <property type="match status" value="1"/>
</dbReference>
<evidence type="ECO:0000256" key="2">
    <source>
        <dbReference type="ARBA" id="ARBA00004496"/>
    </source>
</evidence>
<dbReference type="InterPro" id="IPR006535">
    <property type="entry name" value="HnRNP_R/Q_splicing_fac"/>
</dbReference>
<sequence length="589" mass="66239">MSAEVNGSPTQAKEEAEEPMDVSQSENHRALMEAGLSEKVAQSLSAIIQSGMVAYQDVDERALDALSEFNDDGALAVLQQFKESDLSHVQNKSAFLCGVMKTYRQRAKQGIKVQESNKGPDESKIKALLESTGYTLDVTSGQRKYGGPPPDKVFSGPQPGSGTEVFVGKIPRDMFEDELVPLFSQAGSIWDLRLMMDPLSGLNRGYAFVTYCKKEEAQEAVQLCDGFEIRPGKVLGVCTSVANNRLFIGSIPKNKSRERILEDFGKATEGLQDVIVYTQPNDNRKNRGFCFLEYEDHKSAAQARRRLMSGRVKVWGSLVSVEWADPVASPDPEVMARVKVLFVRKLTPSVTEELLEKTFSQFGKLERVKKLKDYAFVHFEERSAAVKAMQEMNGKELCGEKLEIVLAKPPDKKSKERQAARQIARNSRYEDQHYYGSTHTPPTGRSHRHSGRLAYSYPTDYYGYEDYYDDYYGYDSYADYRGYEEPYYGYEDSFHPERPSRRPTHNSGGFPRGGAFPQSSRGSSSIRVNRGGNFGGKRKADVYNPPDSKRRQTASQIWGSQPIAQQPLASGGYGYRNEYAEDSYGHRWK</sequence>
<comment type="caution">
    <text evidence="20">The sequence shown here is derived from an EMBL/GenBank/DDBJ whole genome shotgun (WGS) entry which is preliminary data.</text>
</comment>
<name>A0A553MTQ3_9TELE</name>
<protein>
    <recommendedName>
        <fullName evidence="19">RRM domain-containing protein</fullName>
    </recommendedName>
</protein>
<dbReference type="InterPro" id="IPR035979">
    <property type="entry name" value="RBD_domain_sf"/>
</dbReference>
<keyword evidence="15" id="KW-0539">Nucleus</keyword>
<evidence type="ECO:0000256" key="1">
    <source>
        <dbReference type="ARBA" id="ARBA00004144"/>
    </source>
</evidence>
<dbReference type="GO" id="GO:0006397">
    <property type="term" value="P:mRNA processing"/>
    <property type="evidence" value="ECO:0007669"/>
    <property type="project" value="UniProtKB-KW"/>
</dbReference>
<evidence type="ECO:0000256" key="6">
    <source>
        <dbReference type="ARBA" id="ARBA00022664"/>
    </source>
</evidence>
<keyword evidence="16" id="KW-0687">Ribonucleoprotein</keyword>
<keyword evidence="11" id="KW-0492">Microsome</keyword>
<evidence type="ECO:0000256" key="9">
    <source>
        <dbReference type="ARBA" id="ARBA00022824"/>
    </source>
</evidence>
<keyword evidence="13" id="KW-0007">Acetylation</keyword>
<keyword evidence="9" id="KW-0256">Endoplasmic reticulum</keyword>
<evidence type="ECO:0000256" key="13">
    <source>
        <dbReference type="ARBA" id="ARBA00022990"/>
    </source>
</evidence>
<keyword evidence="10" id="KW-0832">Ubl conjugation</keyword>
<evidence type="ECO:0000313" key="20">
    <source>
        <dbReference type="EMBL" id="TRY56562.1"/>
    </source>
</evidence>
<keyword evidence="7" id="KW-0747">Spliceosome</keyword>
<accession>A0A553MTQ3</accession>
<keyword evidence="21" id="KW-1185">Reference proteome</keyword>
<evidence type="ECO:0000313" key="21">
    <source>
        <dbReference type="Proteomes" id="UP000316079"/>
    </source>
</evidence>
<evidence type="ECO:0000256" key="18">
    <source>
        <dbReference type="SAM" id="MobiDB-lite"/>
    </source>
</evidence>
<evidence type="ECO:0000256" key="16">
    <source>
        <dbReference type="ARBA" id="ARBA00023274"/>
    </source>
</evidence>
<dbReference type="Gene3D" id="3.30.70.330">
    <property type="match status" value="3"/>
</dbReference>
<dbReference type="GO" id="GO:0005681">
    <property type="term" value="C:spliceosomal complex"/>
    <property type="evidence" value="ECO:0007669"/>
    <property type="project" value="UniProtKB-KW"/>
</dbReference>
<dbReference type="FunFam" id="3.30.70.330:FF:000023">
    <property type="entry name" value="Heterogeneous nuclear ribonucleoprotein q isoform"/>
    <property type="match status" value="1"/>
</dbReference>
<keyword evidence="6" id="KW-0507">mRNA processing</keyword>
<dbReference type="SUPFAM" id="SSF54928">
    <property type="entry name" value="RNA-binding domain, RBD"/>
    <property type="match status" value="2"/>
</dbReference>
<feature type="region of interest" description="Disordered" evidence="18">
    <location>
        <begin position="409"/>
        <end position="451"/>
    </location>
</feature>
<reference evidence="20 21" key="1">
    <citation type="journal article" date="2019" name="Sci. Data">
        <title>Hybrid genome assembly and annotation of Danionella translucida.</title>
        <authorList>
            <person name="Kadobianskyi M."/>
            <person name="Schulze L."/>
            <person name="Schuelke M."/>
            <person name="Judkewitz B."/>
        </authorList>
    </citation>
    <scope>NUCLEOTIDE SEQUENCE [LARGE SCALE GENOMIC DNA]</scope>
    <source>
        <strain evidence="20 21">Bolton</strain>
    </source>
</reference>
<feature type="compositionally biased region" description="Basic and acidic residues" evidence="18">
    <location>
        <begin position="409"/>
        <end position="419"/>
    </location>
</feature>
<feature type="compositionally biased region" description="Polar residues" evidence="18">
    <location>
        <begin position="517"/>
        <end position="527"/>
    </location>
</feature>
<evidence type="ECO:0000256" key="12">
    <source>
        <dbReference type="ARBA" id="ARBA00022884"/>
    </source>
</evidence>
<dbReference type="InterPro" id="IPR000504">
    <property type="entry name" value="RRM_dom"/>
</dbReference>
<evidence type="ECO:0000256" key="7">
    <source>
        <dbReference type="ARBA" id="ARBA00022728"/>
    </source>
</evidence>
<dbReference type="OrthoDB" id="3800936at2759"/>
<feature type="region of interest" description="Disordered" evidence="18">
    <location>
        <begin position="1"/>
        <end position="27"/>
    </location>
</feature>
<dbReference type="PROSITE" id="PS50102">
    <property type="entry name" value="RRM"/>
    <property type="match status" value="3"/>
</dbReference>
<evidence type="ECO:0000259" key="19">
    <source>
        <dbReference type="PROSITE" id="PS50102"/>
    </source>
</evidence>
<keyword evidence="4" id="KW-0963">Cytoplasm</keyword>
<keyword evidence="14" id="KW-0508">mRNA splicing</keyword>
<dbReference type="NCBIfam" id="TIGR01648">
    <property type="entry name" value="hnRNP-R-Q"/>
    <property type="match status" value="1"/>
</dbReference>
<dbReference type="InterPro" id="IPR041337">
    <property type="entry name" value="hnRNP_Q_AcD"/>
</dbReference>
<dbReference type="Pfam" id="PF00076">
    <property type="entry name" value="RRM_1"/>
    <property type="match status" value="3"/>
</dbReference>
<dbReference type="AlphaFoldDB" id="A0A553MTQ3"/>
<proteinExistence type="predicted"/>
<keyword evidence="8" id="KW-0677">Repeat</keyword>
<dbReference type="EMBL" id="SRMA01027276">
    <property type="protein sequence ID" value="TRY56562.1"/>
    <property type="molecule type" value="Genomic_DNA"/>
</dbReference>
<keyword evidence="5" id="KW-1017">Isopeptide bond</keyword>
<dbReference type="GO" id="GO:0005654">
    <property type="term" value="C:nucleoplasm"/>
    <property type="evidence" value="ECO:0007669"/>
    <property type="project" value="UniProtKB-SubCell"/>
</dbReference>
<dbReference type="GO" id="GO:0003723">
    <property type="term" value="F:RNA binding"/>
    <property type="evidence" value="ECO:0007669"/>
    <property type="project" value="UniProtKB-UniRule"/>
</dbReference>
<evidence type="ECO:0000256" key="5">
    <source>
        <dbReference type="ARBA" id="ARBA00022499"/>
    </source>
</evidence>
<evidence type="ECO:0000256" key="3">
    <source>
        <dbReference type="ARBA" id="ARBA00004642"/>
    </source>
</evidence>
<evidence type="ECO:0000256" key="17">
    <source>
        <dbReference type="PROSITE-ProRule" id="PRU00176"/>
    </source>
</evidence>
<evidence type="ECO:0000256" key="10">
    <source>
        <dbReference type="ARBA" id="ARBA00022843"/>
    </source>
</evidence>
<organism evidence="20 21">
    <name type="scientific">Danionella cerebrum</name>
    <dbReference type="NCBI Taxonomy" id="2873325"/>
    <lineage>
        <taxon>Eukaryota</taxon>
        <taxon>Metazoa</taxon>
        <taxon>Chordata</taxon>
        <taxon>Craniata</taxon>
        <taxon>Vertebrata</taxon>
        <taxon>Euteleostomi</taxon>
        <taxon>Actinopterygii</taxon>
        <taxon>Neopterygii</taxon>
        <taxon>Teleostei</taxon>
        <taxon>Ostariophysi</taxon>
        <taxon>Cypriniformes</taxon>
        <taxon>Danionidae</taxon>
        <taxon>Danioninae</taxon>
        <taxon>Danionella</taxon>
    </lineage>
</organism>
<dbReference type="SMART" id="SM00360">
    <property type="entry name" value="RRM"/>
    <property type="match status" value="3"/>
</dbReference>
<feature type="domain" description="RRM" evidence="19">
    <location>
        <begin position="244"/>
        <end position="326"/>
    </location>
</feature>
<dbReference type="FunFam" id="3.30.70.330:FF:000027">
    <property type="entry name" value="Heterogeneous nuclear ribonucleoprotein q isoform"/>
    <property type="match status" value="1"/>
</dbReference>
<dbReference type="GO" id="GO:0005737">
    <property type="term" value="C:cytoplasm"/>
    <property type="evidence" value="ECO:0007669"/>
    <property type="project" value="UniProtKB-SubCell"/>
</dbReference>
<keyword evidence="12 17" id="KW-0694">RNA-binding</keyword>
<dbReference type="STRING" id="623744.A0A553MTQ3"/>
<feature type="domain" description="RRM" evidence="19">
    <location>
        <begin position="339"/>
        <end position="409"/>
    </location>
</feature>
<feature type="region of interest" description="Disordered" evidence="18">
    <location>
        <begin position="139"/>
        <end position="158"/>
    </location>
</feature>
<evidence type="ECO:0000256" key="14">
    <source>
        <dbReference type="ARBA" id="ARBA00023187"/>
    </source>
</evidence>